<dbReference type="PIRSF" id="PIRSF005028">
    <property type="entry name" value="KhtT"/>
    <property type="match status" value="1"/>
</dbReference>
<evidence type="ECO:0000259" key="1">
    <source>
        <dbReference type="PROSITE" id="PS51202"/>
    </source>
</evidence>
<dbReference type="InterPro" id="IPR058776">
    <property type="entry name" value="KhtT-like_N"/>
</dbReference>
<evidence type="ECO:0000313" key="2">
    <source>
        <dbReference type="EMBL" id="RNB52865.1"/>
    </source>
</evidence>
<dbReference type="GO" id="GO:0008324">
    <property type="term" value="F:monoatomic cation transmembrane transporter activity"/>
    <property type="evidence" value="ECO:0007669"/>
    <property type="project" value="InterPro"/>
</dbReference>
<accession>A0A3M8AQP1</accession>
<dbReference type="Pfam" id="PF25991">
    <property type="entry name" value="KhtT_N"/>
    <property type="match status" value="1"/>
</dbReference>
<dbReference type="GO" id="GO:0006813">
    <property type="term" value="P:potassium ion transport"/>
    <property type="evidence" value="ECO:0007669"/>
    <property type="project" value="InterPro"/>
</dbReference>
<comment type="caution">
    <text evidence="2">The sequence shown here is derived from an EMBL/GenBank/DDBJ whole genome shotgun (WGS) entry which is preliminary data.</text>
</comment>
<evidence type="ECO:0000313" key="3">
    <source>
        <dbReference type="Proteomes" id="UP000268829"/>
    </source>
</evidence>
<dbReference type="OrthoDB" id="67547at2"/>
<protein>
    <submittedName>
        <fullName evidence="2">Potassium:proton antiporter</fullName>
    </submittedName>
</protein>
<dbReference type="Gene3D" id="3.30.70.1450">
    <property type="entry name" value="Regulator of K+ conductance, C-terminal domain"/>
    <property type="match status" value="1"/>
</dbReference>
<dbReference type="Pfam" id="PF02080">
    <property type="entry name" value="TrkA_C"/>
    <property type="match status" value="1"/>
</dbReference>
<dbReference type="Proteomes" id="UP000268829">
    <property type="component" value="Unassembled WGS sequence"/>
</dbReference>
<gene>
    <name evidence="2" type="ORF">EDM57_20625</name>
</gene>
<dbReference type="InterPro" id="IPR026278">
    <property type="entry name" value="KhtT"/>
</dbReference>
<dbReference type="PANTHER" id="PTHR30445:SF8">
    <property type="entry name" value="K(+)_H(+) ANTIPORTER SUBUNIT KHTT"/>
    <property type="match status" value="1"/>
</dbReference>
<feature type="domain" description="RCK C-terminal" evidence="1">
    <location>
        <begin position="77"/>
        <end position="162"/>
    </location>
</feature>
<name>A0A3M8AQP1_9BACL</name>
<reference evidence="2 3" key="1">
    <citation type="submission" date="2018-10" db="EMBL/GenBank/DDBJ databases">
        <title>Phylogenomics of Brevibacillus.</title>
        <authorList>
            <person name="Dunlap C."/>
        </authorList>
    </citation>
    <scope>NUCLEOTIDE SEQUENCE [LARGE SCALE GENOMIC DNA]</scope>
    <source>
        <strain evidence="2 3">DSM 100115</strain>
    </source>
</reference>
<dbReference type="InterPro" id="IPR050144">
    <property type="entry name" value="AAE_transporter"/>
</dbReference>
<dbReference type="EMBL" id="RHHS01000053">
    <property type="protein sequence ID" value="RNB52865.1"/>
    <property type="molecule type" value="Genomic_DNA"/>
</dbReference>
<dbReference type="InterPro" id="IPR006037">
    <property type="entry name" value="RCK_C"/>
</dbReference>
<dbReference type="PROSITE" id="PS51202">
    <property type="entry name" value="RCK_C"/>
    <property type="match status" value="1"/>
</dbReference>
<dbReference type="InterPro" id="IPR036721">
    <property type="entry name" value="RCK_C_sf"/>
</dbReference>
<sequence length="165" mass="18270">MFSIRETDLPGIGRKYQVETKSGDKLVVVIHDDGRREMYHFDREDPDDNISMVTLDDDEARQVAAIVGGLTYKPTALETVEIALDKLMIEWYKIEPDARAIGKTIGELDVRQETGATIIAVIEKDHKQTINPGPEYVLCAGSTLVVAGERKQVKALKAILSNGSE</sequence>
<proteinExistence type="predicted"/>
<keyword evidence="3" id="KW-1185">Reference proteome</keyword>
<dbReference type="AlphaFoldDB" id="A0A3M8AQP1"/>
<organism evidence="2 3">
    <name type="scientific">Brevibacillus gelatini</name>
    <dbReference type="NCBI Taxonomy" id="1655277"/>
    <lineage>
        <taxon>Bacteria</taxon>
        <taxon>Bacillati</taxon>
        <taxon>Bacillota</taxon>
        <taxon>Bacilli</taxon>
        <taxon>Bacillales</taxon>
        <taxon>Paenibacillaceae</taxon>
        <taxon>Brevibacillus</taxon>
    </lineage>
</organism>
<dbReference type="PANTHER" id="PTHR30445">
    <property type="entry name" value="K(+)_H(+) ANTIPORTER SUBUNIT KHTT"/>
    <property type="match status" value="1"/>
</dbReference>
<dbReference type="RefSeq" id="WP_122906573.1">
    <property type="nucleotide sequence ID" value="NZ_RHHS01000053.1"/>
</dbReference>
<dbReference type="SUPFAM" id="SSF116726">
    <property type="entry name" value="TrkA C-terminal domain-like"/>
    <property type="match status" value="1"/>
</dbReference>